<dbReference type="EMBL" id="CP011568">
    <property type="protein sequence ID" value="AKJ69214.1"/>
    <property type="molecule type" value="Genomic_DNA"/>
</dbReference>
<dbReference type="SUPFAM" id="SSF57716">
    <property type="entry name" value="Glucocorticoid receptor-like (DNA-binding domain)"/>
    <property type="match status" value="1"/>
</dbReference>
<feature type="binding site" evidence="15">
    <location>
        <position position="157"/>
    </location>
    <ligand>
        <name>DNA</name>
        <dbReference type="ChEBI" id="CHEBI:16991"/>
    </ligand>
</feature>
<dbReference type="PANTHER" id="PTHR22993:SF9">
    <property type="entry name" value="FORMAMIDOPYRIMIDINE-DNA GLYCOSYLASE"/>
    <property type="match status" value="1"/>
</dbReference>
<dbReference type="NCBIfam" id="TIGR00577">
    <property type="entry name" value="fpg"/>
    <property type="match status" value="1"/>
</dbReference>
<dbReference type="RefSeq" id="WP_047215111.1">
    <property type="nucleotide sequence ID" value="NZ_CP011568.3"/>
</dbReference>
<dbReference type="AlphaFoldDB" id="A0A0G3ET60"/>
<dbReference type="InterPro" id="IPR010663">
    <property type="entry name" value="Znf_FPG/IleRS"/>
</dbReference>
<evidence type="ECO:0000256" key="1">
    <source>
        <dbReference type="ARBA" id="ARBA00001668"/>
    </source>
</evidence>
<dbReference type="PANTHER" id="PTHR22993">
    <property type="entry name" value="FORMAMIDOPYRIMIDINE-DNA GLYCOSYLASE"/>
    <property type="match status" value="1"/>
</dbReference>
<comment type="cofactor">
    <cofactor evidence="15">
        <name>Zn(2+)</name>
        <dbReference type="ChEBI" id="CHEBI:29105"/>
    </cofactor>
    <text evidence="15">Binds 1 zinc ion per subunit.</text>
</comment>
<feature type="binding site" evidence="15">
    <location>
        <position position="94"/>
    </location>
    <ligand>
        <name>DNA</name>
        <dbReference type="ChEBI" id="CHEBI:16991"/>
    </ligand>
</feature>
<evidence type="ECO:0000256" key="10">
    <source>
        <dbReference type="ARBA" id="ARBA00023204"/>
    </source>
</evidence>
<dbReference type="GO" id="GO:0003684">
    <property type="term" value="F:damaged DNA binding"/>
    <property type="evidence" value="ECO:0007669"/>
    <property type="project" value="InterPro"/>
</dbReference>
<comment type="catalytic activity">
    <reaction evidence="14 15">
        <text>2'-deoxyribonucleotide-(2'-deoxyribose 5'-phosphate)-2'-deoxyribonucleotide-DNA = a 3'-end 2'-deoxyribonucleotide-(2,3-dehydro-2,3-deoxyribose 5'-phosphate)-DNA + a 5'-end 5'-phospho-2'-deoxyribonucleoside-DNA + H(+)</text>
        <dbReference type="Rhea" id="RHEA:66592"/>
        <dbReference type="Rhea" id="RHEA-COMP:13180"/>
        <dbReference type="Rhea" id="RHEA-COMP:16897"/>
        <dbReference type="Rhea" id="RHEA-COMP:17067"/>
        <dbReference type="ChEBI" id="CHEBI:15378"/>
        <dbReference type="ChEBI" id="CHEBI:136412"/>
        <dbReference type="ChEBI" id="CHEBI:157695"/>
        <dbReference type="ChEBI" id="CHEBI:167181"/>
        <dbReference type="EC" id="4.2.99.18"/>
    </reaction>
</comment>
<evidence type="ECO:0000256" key="6">
    <source>
        <dbReference type="ARBA" id="ARBA00022771"/>
    </source>
</evidence>
<evidence type="ECO:0000256" key="14">
    <source>
        <dbReference type="ARBA" id="ARBA00044632"/>
    </source>
</evidence>
<evidence type="ECO:0000256" key="13">
    <source>
        <dbReference type="ARBA" id="ARBA00023295"/>
    </source>
</evidence>
<dbReference type="Pfam" id="PF06831">
    <property type="entry name" value="H2TH"/>
    <property type="match status" value="1"/>
</dbReference>
<evidence type="ECO:0000313" key="19">
    <source>
        <dbReference type="Proteomes" id="UP000036700"/>
    </source>
</evidence>
<dbReference type="SMART" id="SM00898">
    <property type="entry name" value="Fapy_DNA_glyco"/>
    <property type="match status" value="1"/>
</dbReference>
<organism evidence="18 19">
    <name type="scientific">Pandoraea thiooxydans</name>
    <dbReference type="NCBI Taxonomy" id="445709"/>
    <lineage>
        <taxon>Bacteria</taxon>
        <taxon>Pseudomonadati</taxon>
        <taxon>Pseudomonadota</taxon>
        <taxon>Betaproteobacteria</taxon>
        <taxon>Burkholderiales</taxon>
        <taxon>Burkholderiaceae</taxon>
        <taxon>Pandoraea</taxon>
    </lineage>
</organism>
<reference evidence="19" key="1">
    <citation type="submission" date="2015-06" db="EMBL/GenBank/DDBJ databases">
        <authorList>
            <person name="Lim Y.L."/>
            <person name="Ee R."/>
            <person name="Yong D."/>
            <person name="How K.Y."/>
            <person name="Yin W.F."/>
            <person name="Chan K.G."/>
        </authorList>
    </citation>
    <scope>NUCLEOTIDE SEQUENCE [LARGE SCALE GENOMIC DNA]</scope>
    <source>
        <strain evidence="19">DSM 25325</strain>
    </source>
</reference>
<comment type="similarity">
    <text evidence="2 15">Belongs to the FPG family.</text>
</comment>
<keyword evidence="11 15" id="KW-0456">Lyase</keyword>
<dbReference type="EC" id="4.2.99.18" evidence="15"/>
<keyword evidence="9 15" id="KW-0238">DNA-binding</keyword>
<dbReference type="SUPFAM" id="SSF46946">
    <property type="entry name" value="S13-like H2TH domain"/>
    <property type="match status" value="1"/>
</dbReference>
<keyword evidence="12 15" id="KW-0511">Multifunctional enzyme</keyword>
<keyword evidence="5 15" id="KW-0227">DNA damage</keyword>
<dbReference type="Gene3D" id="3.20.190.10">
    <property type="entry name" value="MutM-like, N-terminal"/>
    <property type="match status" value="1"/>
</dbReference>
<dbReference type="HAMAP" id="MF_00103">
    <property type="entry name" value="Fapy_DNA_glycosyl"/>
    <property type="match status" value="1"/>
</dbReference>
<keyword evidence="7 15" id="KW-0378">Hydrolase</keyword>
<dbReference type="InterPro" id="IPR020629">
    <property type="entry name" value="FPG_Glyclase"/>
</dbReference>
<protein>
    <recommendedName>
        <fullName evidence="15">Formamidopyrimidine-DNA glycosylase</fullName>
        <shortName evidence="15">Fapy-DNA glycosylase</shortName>
        <ecNumber evidence="15">3.2.2.23</ecNumber>
    </recommendedName>
    <alternativeName>
        <fullName evidence="15">DNA-(apurinic or apyrimidinic site) lyase MutM</fullName>
        <shortName evidence="15">AP lyase MutM</shortName>
        <ecNumber evidence="15">4.2.99.18</ecNumber>
    </alternativeName>
</protein>
<dbReference type="InterPro" id="IPR000214">
    <property type="entry name" value="Znf_DNA_glyclase/AP_lyase"/>
</dbReference>
<dbReference type="GO" id="GO:0008270">
    <property type="term" value="F:zinc ion binding"/>
    <property type="evidence" value="ECO:0007669"/>
    <property type="project" value="UniProtKB-UniRule"/>
</dbReference>
<dbReference type="GO" id="GO:0140078">
    <property type="term" value="F:class I DNA-(apurinic or apyrimidinic site) endonuclease activity"/>
    <property type="evidence" value="ECO:0007669"/>
    <property type="project" value="UniProtKB-EC"/>
</dbReference>
<keyword evidence="19" id="KW-1185">Reference proteome</keyword>
<evidence type="ECO:0000313" key="18">
    <source>
        <dbReference type="EMBL" id="AKJ69214.1"/>
    </source>
</evidence>
<dbReference type="SUPFAM" id="SSF81624">
    <property type="entry name" value="N-terminal domain of MutM-like DNA repair proteins"/>
    <property type="match status" value="1"/>
</dbReference>
<name>A0A0G3ET60_9BURK</name>
<dbReference type="InterPro" id="IPR015886">
    <property type="entry name" value="H2TH_FPG"/>
</dbReference>
<dbReference type="EC" id="3.2.2.23" evidence="15"/>
<dbReference type="Proteomes" id="UP000036700">
    <property type="component" value="Chromosome"/>
</dbReference>
<dbReference type="InterPro" id="IPR012319">
    <property type="entry name" value="FPG_cat"/>
</dbReference>
<keyword evidence="4 15" id="KW-0479">Metal-binding</keyword>
<dbReference type="PROSITE" id="PS51066">
    <property type="entry name" value="ZF_FPG_2"/>
    <property type="match status" value="1"/>
</dbReference>
<evidence type="ECO:0000259" key="17">
    <source>
        <dbReference type="PROSITE" id="PS51068"/>
    </source>
</evidence>
<gene>
    <name evidence="15" type="primary">mutM</name>
    <name evidence="15" type="synonym">fpg</name>
    <name evidence="18" type="ORF">ABW99_14340</name>
</gene>
<comment type="subunit">
    <text evidence="3 15">Monomer.</text>
</comment>
<dbReference type="SMART" id="SM01232">
    <property type="entry name" value="H2TH"/>
    <property type="match status" value="1"/>
</dbReference>
<comment type="function">
    <text evidence="15">Involved in base excision repair of DNA damaged by oxidation or by mutagenic agents. Acts as DNA glycosylase that recognizes and removes damaged bases. Has a preference for oxidized purines, such as 7,8-dihydro-8-oxoguanine (8-oxoG). Has AP (apurinic/apyrimidinic) lyase activity and introduces nicks in the DNA strand. Cleaves the DNA backbone by beta-delta elimination to generate a single-strand break at the site of the removed base with both 3'- and 5'-phosphates.</text>
</comment>
<evidence type="ECO:0000256" key="2">
    <source>
        <dbReference type="ARBA" id="ARBA00009409"/>
    </source>
</evidence>
<dbReference type="PROSITE" id="PS51068">
    <property type="entry name" value="FPG_CAT"/>
    <property type="match status" value="1"/>
</dbReference>
<feature type="domain" description="Formamidopyrimidine-DNA glycosylase catalytic" evidence="17">
    <location>
        <begin position="2"/>
        <end position="115"/>
    </location>
</feature>
<evidence type="ECO:0000256" key="4">
    <source>
        <dbReference type="ARBA" id="ARBA00022723"/>
    </source>
</evidence>
<dbReference type="FunFam" id="1.10.8.50:FF:000003">
    <property type="entry name" value="Formamidopyrimidine-DNA glycosylase"/>
    <property type="match status" value="1"/>
</dbReference>
<dbReference type="Pfam" id="PF06827">
    <property type="entry name" value="zf-FPG_IleRS"/>
    <property type="match status" value="1"/>
</dbReference>
<dbReference type="InterPro" id="IPR035937">
    <property type="entry name" value="FPG_N"/>
</dbReference>
<evidence type="ECO:0000256" key="11">
    <source>
        <dbReference type="ARBA" id="ARBA00023239"/>
    </source>
</evidence>
<feature type="binding site" evidence="15">
    <location>
        <position position="112"/>
    </location>
    <ligand>
        <name>DNA</name>
        <dbReference type="ChEBI" id="CHEBI:16991"/>
    </ligand>
</feature>
<keyword evidence="6 15" id="KW-0863">Zinc-finger</keyword>
<sequence>MPELPEVEVTRRGISPHVAGQRITRADVRVPALRWPVPPGLDALLRGQTLRRVERRGKYLLLGCDQGWLLVHLGMTGTLRVLSDVTALPAAGKHDHVDLVFERCILRYRDPRRFGAVLWHPATAGDVLHHPLLSTLGVEPFSDDFSGALLHARTRGRSVAIKQALLAGDIVVGVGNIYASETLFRAGIHPRAAAGRISRARYDRLAQAIREILAAAIDKGGSTLRDFVGSDGQSGYFQLDYFVYDRTGKPCRVCETPIRHIVQGQRSTFYCPRCQR</sequence>
<keyword evidence="13 15" id="KW-0326">Glycosidase</keyword>
<dbReference type="Pfam" id="PF01149">
    <property type="entry name" value="Fapy_DNA_glyco"/>
    <property type="match status" value="1"/>
</dbReference>
<evidence type="ECO:0000256" key="7">
    <source>
        <dbReference type="ARBA" id="ARBA00022801"/>
    </source>
</evidence>
<dbReference type="PATRIC" id="fig|445709.3.peg.3040"/>
<evidence type="ECO:0000256" key="15">
    <source>
        <dbReference type="HAMAP-Rule" id="MF_00103"/>
    </source>
</evidence>
<evidence type="ECO:0000256" key="3">
    <source>
        <dbReference type="ARBA" id="ARBA00011245"/>
    </source>
</evidence>
<evidence type="ECO:0000256" key="9">
    <source>
        <dbReference type="ARBA" id="ARBA00023125"/>
    </source>
</evidence>
<dbReference type="OrthoDB" id="9800855at2"/>
<dbReference type="STRING" id="445709.ABW99_14340"/>
<evidence type="ECO:0000256" key="12">
    <source>
        <dbReference type="ARBA" id="ARBA00023268"/>
    </source>
</evidence>
<feature type="active site" description="Proton donor; for delta-elimination activity" evidence="15">
    <location>
        <position position="266"/>
    </location>
</feature>
<dbReference type="NCBIfam" id="NF002211">
    <property type="entry name" value="PRK01103.1"/>
    <property type="match status" value="1"/>
</dbReference>
<dbReference type="KEGG" id="ptx:ABW99_14340"/>
<evidence type="ECO:0000256" key="5">
    <source>
        <dbReference type="ARBA" id="ARBA00022763"/>
    </source>
</evidence>
<dbReference type="GO" id="GO:0006284">
    <property type="term" value="P:base-excision repair"/>
    <property type="evidence" value="ECO:0007669"/>
    <property type="project" value="InterPro"/>
</dbReference>
<proteinExistence type="inferred from homology"/>
<feature type="domain" description="FPG-type" evidence="16">
    <location>
        <begin position="242"/>
        <end position="276"/>
    </location>
</feature>
<keyword evidence="10 15" id="KW-0234">DNA repair</keyword>
<feature type="active site" description="Proton donor" evidence="15">
    <location>
        <position position="3"/>
    </location>
</feature>
<dbReference type="CDD" id="cd08966">
    <property type="entry name" value="EcFpg-like_N"/>
    <property type="match status" value="1"/>
</dbReference>
<feature type="active site" description="Schiff-base intermediate with DNA" evidence="15">
    <location>
        <position position="2"/>
    </location>
</feature>
<accession>A0A0G3ET60</accession>
<feature type="active site" description="Proton donor; for beta-elimination activity" evidence="15">
    <location>
        <position position="58"/>
    </location>
</feature>
<dbReference type="Gene3D" id="1.10.8.50">
    <property type="match status" value="1"/>
</dbReference>
<evidence type="ECO:0000256" key="8">
    <source>
        <dbReference type="ARBA" id="ARBA00022833"/>
    </source>
</evidence>
<comment type="catalytic activity">
    <reaction evidence="1 15">
        <text>Hydrolysis of DNA containing ring-opened 7-methylguanine residues, releasing 2,6-diamino-4-hydroxy-5-(N-methyl)formamidopyrimidine.</text>
        <dbReference type="EC" id="3.2.2.23"/>
    </reaction>
</comment>
<evidence type="ECO:0000259" key="16">
    <source>
        <dbReference type="PROSITE" id="PS51066"/>
    </source>
</evidence>
<dbReference type="GO" id="GO:0034039">
    <property type="term" value="F:8-oxo-7,8-dihydroguanine DNA N-glycosylase activity"/>
    <property type="evidence" value="ECO:0007669"/>
    <property type="project" value="TreeGrafter"/>
</dbReference>
<dbReference type="InterPro" id="IPR010979">
    <property type="entry name" value="Ribosomal_uS13-like_H2TH"/>
</dbReference>
<keyword evidence="8 15" id="KW-0862">Zinc</keyword>